<feature type="compositionally biased region" description="Basic residues" evidence="4">
    <location>
        <begin position="210"/>
        <end position="236"/>
    </location>
</feature>
<organism evidence="6 7">
    <name type="scientific">Pleodorina starrii</name>
    <dbReference type="NCBI Taxonomy" id="330485"/>
    <lineage>
        <taxon>Eukaryota</taxon>
        <taxon>Viridiplantae</taxon>
        <taxon>Chlorophyta</taxon>
        <taxon>core chlorophytes</taxon>
        <taxon>Chlorophyceae</taxon>
        <taxon>CS clade</taxon>
        <taxon>Chlamydomonadales</taxon>
        <taxon>Volvocaceae</taxon>
        <taxon>Pleodorina</taxon>
    </lineage>
</organism>
<accession>A0A9W6BPG4</accession>
<comment type="domain">
    <text evidence="3">The nitrogen atoms of the two glycine residues in the GGXR motif define the oxyanion hole, and stabilize the oxyanion that forms during the nucleophilic attack by the catalytic serine during substrate cleavage.</text>
</comment>
<protein>
    <recommendedName>
        <fullName evidence="3">Patatin</fullName>
        <ecNumber evidence="3">3.1.1.-</ecNumber>
    </recommendedName>
</protein>
<comment type="function">
    <text evidence="3">Lipolytic acyl hydrolase (LAH).</text>
</comment>
<dbReference type="CDD" id="cd07208">
    <property type="entry name" value="Pat_hypo_Ecoli_yjju_like"/>
    <property type="match status" value="1"/>
</dbReference>
<evidence type="ECO:0000256" key="4">
    <source>
        <dbReference type="SAM" id="MobiDB-lite"/>
    </source>
</evidence>
<dbReference type="EMBL" id="BRXU01000014">
    <property type="protein sequence ID" value="GLC56036.1"/>
    <property type="molecule type" value="Genomic_DNA"/>
</dbReference>
<dbReference type="PROSITE" id="PS51635">
    <property type="entry name" value="PNPLA"/>
    <property type="match status" value="1"/>
</dbReference>
<evidence type="ECO:0000256" key="2">
    <source>
        <dbReference type="PROSITE-ProRule" id="PRU01161"/>
    </source>
</evidence>
<feature type="compositionally biased region" description="Polar residues" evidence="4">
    <location>
        <begin position="199"/>
        <end position="209"/>
    </location>
</feature>
<keyword evidence="2 3" id="KW-0442">Lipid degradation</keyword>
<dbReference type="SUPFAM" id="SSF52151">
    <property type="entry name" value="FabD/lysophospholipase-like"/>
    <property type="match status" value="1"/>
</dbReference>
<evidence type="ECO:0000259" key="5">
    <source>
        <dbReference type="PROSITE" id="PS51635"/>
    </source>
</evidence>
<dbReference type="InterPro" id="IPR037483">
    <property type="entry name" value="YjjU-like"/>
</dbReference>
<dbReference type="GO" id="GO:0016787">
    <property type="term" value="F:hydrolase activity"/>
    <property type="evidence" value="ECO:0007669"/>
    <property type="project" value="UniProtKB-UniRule"/>
</dbReference>
<feature type="short sequence motif" description="GXGXXG" evidence="2">
    <location>
        <begin position="287"/>
        <end position="292"/>
    </location>
</feature>
<gene>
    <name evidence="6" type="primary">PLEST002977</name>
    <name evidence="6" type="ORF">PLESTB_001057600</name>
</gene>
<feature type="short sequence motif" description="GXSXG" evidence="2">
    <location>
        <begin position="316"/>
        <end position="320"/>
    </location>
</feature>
<feature type="compositionally biased region" description="Low complexity" evidence="4">
    <location>
        <begin position="122"/>
        <end position="160"/>
    </location>
</feature>
<evidence type="ECO:0000313" key="6">
    <source>
        <dbReference type="EMBL" id="GLC56036.1"/>
    </source>
</evidence>
<evidence type="ECO:0000256" key="1">
    <source>
        <dbReference type="ARBA" id="ARBA00023098"/>
    </source>
</evidence>
<comment type="similarity">
    <text evidence="3">Belongs to the patatin family.</text>
</comment>
<evidence type="ECO:0000256" key="3">
    <source>
        <dbReference type="RuleBase" id="RU361262"/>
    </source>
</evidence>
<feature type="active site" description="Nucleophile" evidence="2">
    <location>
        <position position="318"/>
    </location>
</feature>
<keyword evidence="2 3" id="KW-0378">Hydrolase</keyword>
<comment type="caution">
    <text evidence="6">The sequence shown here is derived from an EMBL/GenBank/DDBJ whole genome shotgun (WGS) entry which is preliminary data.</text>
</comment>
<keyword evidence="7" id="KW-1185">Reference proteome</keyword>
<dbReference type="Proteomes" id="UP001165080">
    <property type="component" value="Unassembled WGS sequence"/>
</dbReference>
<dbReference type="Pfam" id="PF01734">
    <property type="entry name" value="Patatin"/>
    <property type="match status" value="1"/>
</dbReference>
<sequence>MHTIRGPRCSHSKQPARLPTCYDEPSARRAALRASELKRQGVCITMLGIRLGSTSYALRGSTARAEVVSLATRDPVDAGFRTSAGSTARSLSWRLSQLRSLVPGFTPTDSASQPTPCEHPTAAASSSTRAAGASPLFSPSTPPASSTSSSVSPVGNSTDSNSSPCAAHPQADPPCASVSAPTSAPTRGAARLHIPVHVQTSHHSPQATAHSHRHSHTTHHHHPQHHPMKRPRHHSHQPADDLQPHHRHPHHNHNHHPTLRLIASRLRSGSKPGARTDGARLGLVVEGGGMRGCISGAMLMALYDLGCTNCFDAVYGASAGAINATYYLTGQRHGLRIYHEDLTRGSAFLDIRNLFSGSSRPVMNIDFLIDQVMHTAKPLDWDAVLASPTPLKVVASCLDSLQPVLLSDFADRAELAEALKATAAVPQIAGPPRTVRGRTLVDAAVFEPVPVQSAIRDGCSHVLVLCTRPAPTRRSPWAKRVRSTIEVLVKATVLNAPHMRDAWRTAHREPASSPASKDEQLLAALRSCPHQFARDAGAYVLPLYPDHTAGCHPLCLDPATLEAACEVGREALMRLLAPVVAAARGAGPATDLSGVTEEGYSAGEVGRELEGVMGLGGTSWAAAATSMGSGSGAGSSGGGGSDGGSWEFGGAELYSADTDLRFRP</sequence>
<feature type="compositionally biased region" description="Gly residues" evidence="4">
    <location>
        <begin position="629"/>
        <end position="647"/>
    </location>
</feature>
<name>A0A9W6BPG4_9CHLO</name>
<dbReference type="Gene3D" id="3.40.1090.10">
    <property type="entry name" value="Cytosolic phospholipase A2 catalytic domain"/>
    <property type="match status" value="2"/>
</dbReference>
<feature type="region of interest" description="Disordered" evidence="4">
    <location>
        <begin position="1"/>
        <end position="21"/>
    </location>
</feature>
<dbReference type="InterPro" id="IPR016035">
    <property type="entry name" value="Acyl_Trfase/lysoPLipase"/>
</dbReference>
<feature type="region of interest" description="Disordered" evidence="4">
    <location>
        <begin position="199"/>
        <end position="256"/>
    </location>
</feature>
<dbReference type="InterPro" id="IPR002641">
    <property type="entry name" value="PNPLA_dom"/>
</dbReference>
<dbReference type="AlphaFoldDB" id="A0A9W6BPG4"/>
<reference evidence="6 7" key="1">
    <citation type="journal article" date="2023" name="Commun. Biol.">
        <title>Reorganization of the ancestral sex-determining regions during the evolution of trioecy in Pleodorina starrii.</title>
        <authorList>
            <person name="Takahashi K."/>
            <person name="Suzuki S."/>
            <person name="Kawai-Toyooka H."/>
            <person name="Yamamoto K."/>
            <person name="Hamaji T."/>
            <person name="Ootsuki R."/>
            <person name="Yamaguchi H."/>
            <person name="Kawachi M."/>
            <person name="Higashiyama T."/>
            <person name="Nozaki H."/>
        </authorList>
    </citation>
    <scope>NUCLEOTIDE SEQUENCE [LARGE SCALE GENOMIC DNA]</scope>
    <source>
        <strain evidence="6 7">NIES-4479</strain>
    </source>
</reference>
<keyword evidence="1 2" id="KW-0443">Lipid metabolism</keyword>
<comment type="caution">
    <text evidence="2">Lacks conserved residue(s) required for the propagation of feature annotation.</text>
</comment>
<feature type="domain" description="PNPLA" evidence="5">
    <location>
        <begin position="283"/>
        <end position="455"/>
    </location>
</feature>
<evidence type="ECO:0000313" key="7">
    <source>
        <dbReference type="Proteomes" id="UP001165080"/>
    </source>
</evidence>
<feature type="compositionally biased region" description="Basic residues" evidence="4">
    <location>
        <begin position="245"/>
        <end position="256"/>
    </location>
</feature>
<dbReference type="EC" id="3.1.1.-" evidence="3"/>
<proteinExistence type="inferred from homology"/>
<feature type="region of interest" description="Disordered" evidence="4">
    <location>
        <begin position="104"/>
        <end position="187"/>
    </location>
</feature>
<feature type="active site" description="Proton acceptor" evidence="2">
    <location>
        <position position="442"/>
    </location>
</feature>
<feature type="region of interest" description="Disordered" evidence="4">
    <location>
        <begin position="626"/>
        <end position="650"/>
    </location>
</feature>
<dbReference type="GO" id="GO:0016042">
    <property type="term" value="P:lipid catabolic process"/>
    <property type="evidence" value="ECO:0007669"/>
    <property type="project" value="UniProtKB-UniRule"/>
</dbReference>